<evidence type="ECO:0000256" key="1">
    <source>
        <dbReference type="ARBA" id="ARBA00022801"/>
    </source>
</evidence>
<dbReference type="GO" id="GO:0047632">
    <property type="term" value="F:agmatine deiminase activity"/>
    <property type="evidence" value="ECO:0007669"/>
    <property type="project" value="TreeGrafter"/>
</dbReference>
<keyword evidence="4" id="KW-1185">Reference proteome</keyword>
<dbReference type="InterPro" id="IPR007466">
    <property type="entry name" value="Peptidyl-Arg-deiminase_porph"/>
</dbReference>
<comment type="caution">
    <text evidence="3">The sequence shown here is derived from an EMBL/GenBank/DDBJ whole genome shotgun (WGS) entry which is preliminary data.</text>
</comment>
<keyword evidence="1" id="KW-0378">Hydrolase</keyword>
<dbReference type="AlphaFoldDB" id="A0A9J6RM40"/>
<evidence type="ECO:0000313" key="4">
    <source>
        <dbReference type="Proteomes" id="UP001069090"/>
    </source>
</evidence>
<evidence type="ECO:0000256" key="2">
    <source>
        <dbReference type="SAM" id="SignalP"/>
    </source>
</evidence>
<dbReference type="Gene3D" id="3.75.10.10">
    <property type="entry name" value="L-arginine/glycine Amidinotransferase, Chain A"/>
    <property type="match status" value="1"/>
</dbReference>
<dbReference type="Proteomes" id="UP001069090">
    <property type="component" value="Unassembled WGS sequence"/>
</dbReference>
<dbReference type="PANTHER" id="PTHR31377:SF0">
    <property type="entry name" value="AGMATINE DEIMINASE-RELATED"/>
    <property type="match status" value="1"/>
</dbReference>
<reference evidence="3 4" key="1">
    <citation type="submission" date="2022-12" db="EMBL/GenBank/DDBJ databases">
        <title>Dasania phycosphaerae sp. nov., isolated from particulate material of the south coast of Korea.</title>
        <authorList>
            <person name="Jiang Y."/>
        </authorList>
    </citation>
    <scope>NUCLEOTIDE SEQUENCE [LARGE SCALE GENOMIC DNA]</scope>
    <source>
        <strain evidence="3 4">GY-19</strain>
    </source>
</reference>
<feature type="signal peptide" evidence="2">
    <location>
        <begin position="1"/>
        <end position="27"/>
    </location>
</feature>
<dbReference type="GO" id="GO:0009446">
    <property type="term" value="P:putrescine biosynthetic process"/>
    <property type="evidence" value="ECO:0007669"/>
    <property type="project" value="InterPro"/>
</dbReference>
<protein>
    <submittedName>
        <fullName evidence="3">Agmatine deiminase family protein</fullName>
    </submittedName>
</protein>
<dbReference type="EMBL" id="JAPTGG010000005">
    <property type="protein sequence ID" value="MCZ0865053.1"/>
    <property type="molecule type" value="Genomic_DNA"/>
</dbReference>
<dbReference type="Pfam" id="PF04371">
    <property type="entry name" value="PAD_porph"/>
    <property type="match status" value="2"/>
</dbReference>
<dbReference type="RefSeq" id="WP_258331204.1">
    <property type="nucleotide sequence ID" value="NZ_JAPTGG010000005.1"/>
</dbReference>
<sequence>MLNKTRTLAAGLAIAASALSFTPAAQAEIRMPAEFEPQKALWVAWPSYTYVNGFSTTEPVLDIIDAAQAHTTVVVQVKNANNINSIKNQITNHGTPLTNVEFVAATRDDMWIRDMGPVFRYNGTKKEMVDFQFTGWGAYGLYEPYSQTEGNLDKLLAEKLDLDIHSSWLIHEGGNHEFNGQGTMMLTWAVEDQRNPEGQSELKHYIYGEDNSTNGTKRAIIEDEFKRIFNVEKIIWLEQGLVEDPFAFTSIPGPLPGTKAYTFGTGGHIDEYARFVGPNTIALAEITNEQVANDPTGIAALSQQRLEANYQVLQNATDQDGNPFTIVRMPHTDMSYEMTNRGDTMNSWLSEFLFDDTLDPLPNSVYIAAASSYMNFVIANGVVIVPQYYQPGDDLGVQQRDQQAISVLQSVFPNRSVVGVNPYAINLGGGGMHCITAHEPADLE</sequence>
<name>A0A9J6RM40_9GAMM</name>
<feature type="chain" id="PRO_5039948956" evidence="2">
    <location>
        <begin position="28"/>
        <end position="444"/>
    </location>
</feature>
<dbReference type="SUPFAM" id="SSF55909">
    <property type="entry name" value="Pentein"/>
    <property type="match status" value="1"/>
</dbReference>
<keyword evidence="2" id="KW-0732">Signal</keyword>
<proteinExistence type="predicted"/>
<accession>A0A9J6RM40</accession>
<gene>
    <name evidence="3" type="ORF">O0V09_07575</name>
</gene>
<dbReference type="PANTHER" id="PTHR31377">
    <property type="entry name" value="AGMATINE DEIMINASE-RELATED"/>
    <property type="match status" value="1"/>
</dbReference>
<dbReference type="GO" id="GO:0004668">
    <property type="term" value="F:protein-arginine deiminase activity"/>
    <property type="evidence" value="ECO:0007669"/>
    <property type="project" value="InterPro"/>
</dbReference>
<organism evidence="3 4">
    <name type="scientific">Dasania phycosphaerae</name>
    <dbReference type="NCBI Taxonomy" id="2950436"/>
    <lineage>
        <taxon>Bacteria</taxon>
        <taxon>Pseudomonadati</taxon>
        <taxon>Pseudomonadota</taxon>
        <taxon>Gammaproteobacteria</taxon>
        <taxon>Cellvibrionales</taxon>
        <taxon>Spongiibacteraceae</taxon>
        <taxon>Dasania</taxon>
    </lineage>
</organism>
<evidence type="ECO:0000313" key="3">
    <source>
        <dbReference type="EMBL" id="MCZ0865053.1"/>
    </source>
</evidence>